<dbReference type="InterPro" id="IPR058031">
    <property type="entry name" value="AAA_lid_NorR"/>
</dbReference>
<dbReference type="GO" id="GO:0043565">
    <property type="term" value="F:sequence-specific DNA binding"/>
    <property type="evidence" value="ECO:0007669"/>
    <property type="project" value="InterPro"/>
</dbReference>
<keyword evidence="3" id="KW-0067">ATP-binding</keyword>
<evidence type="ECO:0000256" key="7">
    <source>
        <dbReference type="ARBA" id="ARBA00023163"/>
    </source>
</evidence>
<feature type="modified residue" description="4-aspartylphosphate" evidence="8">
    <location>
        <position position="64"/>
    </location>
</feature>
<dbReference type="Gene3D" id="3.40.50.300">
    <property type="entry name" value="P-loop containing nucleotide triphosphate hydrolases"/>
    <property type="match status" value="1"/>
</dbReference>
<keyword evidence="1 8" id="KW-0597">Phosphoprotein</keyword>
<dbReference type="Proteomes" id="UP000319449">
    <property type="component" value="Unassembled WGS sequence"/>
</dbReference>
<dbReference type="FunFam" id="3.40.50.300:FF:000006">
    <property type="entry name" value="DNA-binding transcriptional regulator NtrC"/>
    <property type="match status" value="1"/>
</dbReference>
<dbReference type="InterPro" id="IPR002197">
    <property type="entry name" value="HTH_Fis"/>
</dbReference>
<reference evidence="11 12" key="1">
    <citation type="submission" date="2019-07" db="EMBL/GenBank/DDBJ databases">
        <title>Genomic Encyclopedia of Archaeal and Bacterial Type Strains, Phase II (KMG-II): from individual species to whole genera.</title>
        <authorList>
            <person name="Goeker M."/>
        </authorList>
    </citation>
    <scope>NUCLEOTIDE SEQUENCE [LARGE SCALE GENOMIC DNA]</scope>
    <source>
        <strain evidence="11 12">ATCC BAA-1139</strain>
    </source>
</reference>
<dbReference type="GO" id="GO:0005524">
    <property type="term" value="F:ATP binding"/>
    <property type="evidence" value="ECO:0007669"/>
    <property type="project" value="UniProtKB-KW"/>
</dbReference>
<proteinExistence type="predicted"/>
<evidence type="ECO:0000256" key="8">
    <source>
        <dbReference type="PROSITE-ProRule" id="PRU00169"/>
    </source>
</evidence>
<dbReference type="GO" id="GO:0000160">
    <property type="term" value="P:phosphorelay signal transduction system"/>
    <property type="evidence" value="ECO:0007669"/>
    <property type="project" value="UniProtKB-KW"/>
</dbReference>
<dbReference type="InterPro" id="IPR027417">
    <property type="entry name" value="P-loop_NTPase"/>
</dbReference>
<evidence type="ECO:0000313" key="11">
    <source>
        <dbReference type="EMBL" id="TWJ32788.1"/>
    </source>
</evidence>
<dbReference type="PROSITE" id="PS50045">
    <property type="entry name" value="SIGMA54_INTERACT_4"/>
    <property type="match status" value="1"/>
</dbReference>
<dbReference type="PRINTS" id="PR01590">
    <property type="entry name" value="HTHFIS"/>
</dbReference>
<dbReference type="InterPro" id="IPR025662">
    <property type="entry name" value="Sigma_54_int_dom_ATP-bd_1"/>
</dbReference>
<dbReference type="Gene3D" id="3.40.50.2300">
    <property type="match status" value="1"/>
</dbReference>
<dbReference type="PROSITE" id="PS50110">
    <property type="entry name" value="RESPONSE_REGULATORY"/>
    <property type="match status" value="1"/>
</dbReference>
<keyword evidence="6" id="KW-0238">DNA-binding</keyword>
<dbReference type="InterPro" id="IPR009057">
    <property type="entry name" value="Homeodomain-like_sf"/>
</dbReference>
<dbReference type="InterPro" id="IPR002078">
    <property type="entry name" value="Sigma_54_int"/>
</dbReference>
<dbReference type="CDD" id="cd00009">
    <property type="entry name" value="AAA"/>
    <property type="match status" value="1"/>
</dbReference>
<dbReference type="AlphaFoldDB" id="A0A562WRB4"/>
<dbReference type="SUPFAM" id="SSF46689">
    <property type="entry name" value="Homeodomain-like"/>
    <property type="match status" value="1"/>
</dbReference>
<sequence>MARENRVSAEPHRKRILVVDDEESLRHMLSVLLRKQGYSVDTAENGKDALAKVGNAGYEFILSDIIMPEMDGKCFLQEAVRRRVPATIIMMSAYGTVDTAIECMKLGAYDYVSKPFKNDEIILVLKKAEERERLKEENSRLKAEINREYTFADIISRAPRMQEVFGLVRKLCNVKTTVLVQGESGTGKELIARALHSTGSRRHAPFVAVNCGAIPESLLESELFGHVKGAFTDAVSDKAGLFEQADGGTLFLDEIGEMPLSLQVKLLRVIQDEEIKRVGGTTAKKVNVRVVSATARRLDEEVAAGRFREDLFFRLNVFTISLPPLRERVEDIPLLIDIFIDKYAHTFGKSVGNCTAEARKALAAYTWPGNIRELENVVERGVILCDHDLLGLECLPPQIAGDNDLLGHFALAADSLSIKQSEIVLERELIRRALNKTNGNRTHAARLLEISHRALLYKLKEYGIE</sequence>
<evidence type="ECO:0000313" key="12">
    <source>
        <dbReference type="Proteomes" id="UP000319449"/>
    </source>
</evidence>
<evidence type="ECO:0000256" key="6">
    <source>
        <dbReference type="ARBA" id="ARBA00023125"/>
    </source>
</evidence>
<dbReference type="Pfam" id="PF00072">
    <property type="entry name" value="Response_reg"/>
    <property type="match status" value="1"/>
</dbReference>
<dbReference type="InterPro" id="IPR001789">
    <property type="entry name" value="Sig_transdc_resp-reg_receiver"/>
</dbReference>
<dbReference type="SMART" id="SM00382">
    <property type="entry name" value="AAA"/>
    <property type="match status" value="1"/>
</dbReference>
<dbReference type="InterPro" id="IPR003593">
    <property type="entry name" value="AAA+_ATPase"/>
</dbReference>
<keyword evidence="4" id="KW-0902">Two-component regulatory system</keyword>
<dbReference type="OrthoDB" id="9814761at2"/>
<dbReference type="PROSITE" id="PS00675">
    <property type="entry name" value="SIGMA54_INTERACT_1"/>
    <property type="match status" value="1"/>
</dbReference>
<dbReference type="Gene3D" id="1.10.10.60">
    <property type="entry name" value="Homeodomain-like"/>
    <property type="match status" value="1"/>
</dbReference>
<dbReference type="Gene3D" id="1.10.8.60">
    <property type="match status" value="1"/>
</dbReference>
<dbReference type="Pfam" id="PF00158">
    <property type="entry name" value="Sigma54_activat"/>
    <property type="match status" value="1"/>
</dbReference>
<evidence type="ECO:0000256" key="3">
    <source>
        <dbReference type="ARBA" id="ARBA00022840"/>
    </source>
</evidence>
<keyword evidence="2" id="KW-0547">Nucleotide-binding</keyword>
<dbReference type="EMBL" id="VLLN01000003">
    <property type="protein sequence ID" value="TWJ32788.1"/>
    <property type="molecule type" value="Genomic_DNA"/>
</dbReference>
<feature type="domain" description="Sigma-54 factor interaction" evidence="9">
    <location>
        <begin position="154"/>
        <end position="383"/>
    </location>
</feature>
<comment type="caution">
    <text evidence="11">The sequence shown here is derived from an EMBL/GenBank/DDBJ whole genome shotgun (WGS) entry which is preliminary data.</text>
</comment>
<dbReference type="InterPro" id="IPR011006">
    <property type="entry name" value="CheY-like_superfamily"/>
</dbReference>
<dbReference type="Pfam" id="PF25601">
    <property type="entry name" value="AAA_lid_14"/>
    <property type="match status" value="1"/>
</dbReference>
<gene>
    <name evidence="11" type="ORF">JN12_00765</name>
</gene>
<name>A0A562WRB4_9BACT</name>
<organism evidence="11 12">
    <name type="scientific">Geobacter argillaceus</name>
    <dbReference type="NCBI Taxonomy" id="345631"/>
    <lineage>
        <taxon>Bacteria</taxon>
        <taxon>Pseudomonadati</taxon>
        <taxon>Thermodesulfobacteriota</taxon>
        <taxon>Desulfuromonadia</taxon>
        <taxon>Geobacterales</taxon>
        <taxon>Geobacteraceae</taxon>
        <taxon>Geobacter</taxon>
    </lineage>
</organism>
<accession>A0A562WRB4</accession>
<dbReference type="PANTHER" id="PTHR32071">
    <property type="entry name" value="TRANSCRIPTIONAL REGULATORY PROTEIN"/>
    <property type="match status" value="1"/>
</dbReference>
<dbReference type="InterPro" id="IPR025943">
    <property type="entry name" value="Sigma_54_int_dom_ATP-bd_2"/>
</dbReference>
<dbReference type="PANTHER" id="PTHR32071:SF113">
    <property type="entry name" value="ALGINATE BIOSYNTHESIS TRANSCRIPTIONAL REGULATORY PROTEIN ALGB"/>
    <property type="match status" value="1"/>
</dbReference>
<dbReference type="SMART" id="SM00448">
    <property type="entry name" value="REC"/>
    <property type="match status" value="1"/>
</dbReference>
<dbReference type="PROSITE" id="PS00688">
    <property type="entry name" value="SIGMA54_INTERACT_3"/>
    <property type="match status" value="1"/>
</dbReference>
<evidence type="ECO:0000256" key="4">
    <source>
        <dbReference type="ARBA" id="ARBA00023012"/>
    </source>
</evidence>
<keyword evidence="5" id="KW-0805">Transcription regulation</keyword>
<evidence type="ECO:0000259" key="10">
    <source>
        <dbReference type="PROSITE" id="PS50110"/>
    </source>
</evidence>
<dbReference type="GO" id="GO:0006355">
    <property type="term" value="P:regulation of DNA-templated transcription"/>
    <property type="evidence" value="ECO:0007669"/>
    <property type="project" value="InterPro"/>
</dbReference>
<dbReference type="PROSITE" id="PS00676">
    <property type="entry name" value="SIGMA54_INTERACT_2"/>
    <property type="match status" value="1"/>
</dbReference>
<dbReference type="Pfam" id="PF02954">
    <property type="entry name" value="HTH_8"/>
    <property type="match status" value="1"/>
</dbReference>
<evidence type="ECO:0000256" key="2">
    <source>
        <dbReference type="ARBA" id="ARBA00022741"/>
    </source>
</evidence>
<dbReference type="InterPro" id="IPR025944">
    <property type="entry name" value="Sigma_54_int_dom_CS"/>
</dbReference>
<evidence type="ECO:0000256" key="5">
    <source>
        <dbReference type="ARBA" id="ARBA00023015"/>
    </source>
</evidence>
<evidence type="ECO:0000256" key="1">
    <source>
        <dbReference type="ARBA" id="ARBA00022553"/>
    </source>
</evidence>
<keyword evidence="12" id="KW-1185">Reference proteome</keyword>
<keyword evidence="7" id="KW-0804">Transcription</keyword>
<protein>
    <submittedName>
        <fullName evidence="11">Two component, sigma54 specific, transcriptional regulator, Fis family</fullName>
    </submittedName>
</protein>
<dbReference type="SUPFAM" id="SSF52172">
    <property type="entry name" value="CheY-like"/>
    <property type="match status" value="1"/>
</dbReference>
<evidence type="ECO:0000259" key="9">
    <source>
        <dbReference type="PROSITE" id="PS50045"/>
    </source>
</evidence>
<dbReference type="FunFam" id="3.40.50.2300:FF:000018">
    <property type="entry name" value="DNA-binding transcriptional regulator NtrC"/>
    <property type="match status" value="1"/>
</dbReference>
<feature type="domain" description="Response regulatory" evidence="10">
    <location>
        <begin position="15"/>
        <end position="129"/>
    </location>
</feature>
<dbReference type="SUPFAM" id="SSF52540">
    <property type="entry name" value="P-loop containing nucleoside triphosphate hydrolases"/>
    <property type="match status" value="1"/>
</dbReference>